<dbReference type="InterPro" id="IPR004358">
    <property type="entry name" value="Sig_transdc_His_kin-like_C"/>
</dbReference>
<feature type="modified residue" description="4-aspartylphosphate" evidence="4">
    <location>
        <position position="530"/>
    </location>
</feature>
<dbReference type="NCBIfam" id="TIGR00229">
    <property type="entry name" value="sensory_box"/>
    <property type="match status" value="1"/>
</dbReference>
<dbReference type="CDD" id="cd00130">
    <property type="entry name" value="PAS"/>
    <property type="match status" value="1"/>
</dbReference>
<dbReference type="CDD" id="cd00082">
    <property type="entry name" value="HisKA"/>
    <property type="match status" value="1"/>
</dbReference>
<evidence type="ECO:0000313" key="10">
    <source>
        <dbReference type="EMBL" id="MBK5930696.1"/>
    </source>
</evidence>
<dbReference type="PANTHER" id="PTHR43547:SF2">
    <property type="entry name" value="HYBRID SIGNAL TRANSDUCTION HISTIDINE KINASE C"/>
    <property type="match status" value="1"/>
</dbReference>
<evidence type="ECO:0000256" key="4">
    <source>
        <dbReference type="PROSITE-ProRule" id="PRU00169"/>
    </source>
</evidence>
<keyword evidence="3 4" id="KW-0597">Phosphoprotein</keyword>
<dbReference type="Gene3D" id="3.30.565.10">
    <property type="entry name" value="Histidine kinase-like ATPase, C-terminal domain"/>
    <property type="match status" value="1"/>
</dbReference>
<dbReference type="EMBL" id="NHSF01000056">
    <property type="protein sequence ID" value="MBK5930696.1"/>
    <property type="molecule type" value="Genomic_DNA"/>
</dbReference>
<feature type="domain" description="Response regulatory" evidence="8">
    <location>
        <begin position="481"/>
        <end position="597"/>
    </location>
</feature>
<dbReference type="SMART" id="SM00448">
    <property type="entry name" value="REC"/>
    <property type="match status" value="1"/>
</dbReference>
<dbReference type="SUPFAM" id="SSF55874">
    <property type="entry name" value="ATPase domain of HSP90 chaperone/DNA topoisomerase II/histidine kinase"/>
    <property type="match status" value="1"/>
</dbReference>
<protein>
    <recommendedName>
        <fullName evidence="2">histidine kinase</fullName>
        <ecNumber evidence="2">2.7.13.3</ecNumber>
    </recommendedName>
</protein>
<dbReference type="GO" id="GO:0006355">
    <property type="term" value="P:regulation of DNA-templated transcription"/>
    <property type="evidence" value="ECO:0007669"/>
    <property type="project" value="InterPro"/>
</dbReference>
<dbReference type="EC" id="2.7.13.3" evidence="2"/>
<dbReference type="CDD" id="cd00075">
    <property type="entry name" value="HATPase"/>
    <property type="match status" value="1"/>
</dbReference>
<dbReference type="InterPro" id="IPR013767">
    <property type="entry name" value="PAS_fold"/>
</dbReference>
<comment type="caution">
    <text evidence="10">The sequence shown here is derived from an EMBL/GenBank/DDBJ whole genome shotgun (WGS) entry which is preliminary data.</text>
</comment>
<dbReference type="RefSeq" id="WP_201245369.1">
    <property type="nucleotide sequence ID" value="NZ_NHSF01000056.1"/>
</dbReference>
<feature type="region of interest" description="Disordered" evidence="6">
    <location>
        <begin position="724"/>
        <end position="744"/>
    </location>
</feature>
<dbReference type="InterPro" id="IPR005467">
    <property type="entry name" value="His_kinase_dom"/>
</dbReference>
<dbReference type="PRINTS" id="PR00344">
    <property type="entry name" value="BCTRLSENSOR"/>
</dbReference>
<dbReference type="PROSITE" id="PS50112">
    <property type="entry name" value="PAS"/>
    <property type="match status" value="1"/>
</dbReference>
<dbReference type="Gene3D" id="3.40.50.2300">
    <property type="match status" value="1"/>
</dbReference>
<feature type="coiled-coil region" evidence="5">
    <location>
        <begin position="192"/>
        <end position="233"/>
    </location>
</feature>
<feature type="region of interest" description="Disordered" evidence="6">
    <location>
        <begin position="599"/>
        <end position="627"/>
    </location>
</feature>
<evidence type="ECO:0000259" key="9">
    <source>
        <dbReference type="PROSITE" id="PS50112"/>
    </source>
</evidence>
<dbReference type="Gene3D" id="1.10.287.130">
    <property type="match status" value="2"/>
</dbReference>
<dbReference type="SUPFAM" id="SSF52172">
    <property type="entry name" value="CheY-like"/>
    <property type="match status" value="1"/>
</dbReference>
<evidence type="ECO:0000256" key="3">
    <source>
        <dbReference type="ARBA" id="ARBA00022553"/>
    </source>
</evidence>
<feature type="coiled-coil region" evidence="5">
    <location>
        <begin position="22"/>
        <end position="49"/>
    </location>
</feature>
<dbReference type="SMART" id="SM00387">
    <property type="entry name" value="HATPase_c"/>
    <property type="match status" value="1"/>
</dbReference>
<evidence type="ECO:0000256" key="6">
    <source>
        <dbReference type="SAM" id="MobiDB-lite"/>
    </source>
</evidence>
<feature type="region of interest" description="Disordered" evidence="6">
    <location>
        <begin position="1"/>
        <end position="20"/>
    </location>
</feature>
<dbReference type="InterPro" id="IPR003661">
    <property type="entry name" value="HisK_dim/P_dom"/>
</dbReference>
<dbReference type="Gene3D" id="3.30.450.20">
    <property type="entry name" value="PAS domain"/>
    <property type="match status" value="1"/>
</dbReference>
<dbReference type="InterPro" id="IPR036890">
    <property type="entry name" value="HATPase_C_sf"/>
</dbReference>
<reference evidence="10" key="1">
    <citation type="submission" date="2017-05" db="EMBL/GenBank/DDBJ databases">
        <authorList>
            <person name="Imhoff J.F."/>
            <person name="Rahn T."/>
            <person name="Kuenzel S."/>
            <person name="Neulinger S.C."/>
        </authorList>
    </citation>
    <scope>NUCLEOTIDE SEQUENCE</scope>
    <source>
        <strain evidence="10">DSM 4395</strain>
    </source>
</reference>
<evidence type="ECO:0000313" key="11">
    <source>
        <dbReference type="Proteomes" id="UP001296967"/>
    </source>
</evidence>
<name>A0AAJ0UG47_HALSE</name>
<dbReference type="GO" id="GO:0000155">
    <property type="term" value="F:phosphorelay sensor kinase activity"/>
    <property type="evidence" value="ECO:0007669"/>
    <property type="project" value="InterPro"/>
</dbReference>
<dbReference type="PROSITE" id="PS50110">
    <property type="entry name" value="RESPONSE_REGULATORY"/>
    <property type="match status" value="1"/>
</dbReference>
<dbReference type="Pfam" id="PF02518">
    <property type="entry name" value="HATPase_c"/>
    <property type="match status" value="1"/>
</dbReference>
<dbReference type="InterPro" id="IPR035965">
    <property type="entry name" value="PAS-like_dom_sf"/>
</dbReference>
<dbReference type="PANTHER" id="PTHR43547">
    <property type="entry name" value="TWO-COMPONENT HISTIDINE KINASE"/>
    <property type="match status" value="1"/>
</dbReference>
<dbReference type="PROSITE" id="PS50109">
    <property type="entry name" value="HIS_KIN"/>
    <property type="match status" value="1"/>
</dbReference>
<reference evidence="10" key="2">
    <citation type="journal article" date="2020" name="Microorganisms">
        <title>Osmotic Adaptation and Compatible Solute Biosynthesis of Phototrophic Bacteria as Revealed from Genome Analyses.</title>
        <authorList>
            <person name="Imhoff J.F."/>
            <person name="Rahn T."/>
            <person name="Kunzel S."/>
            <person name="Keller A."/>
            <person name="Neulinger S.C."/>
        </authorList>
    </citation>
    <scope>NUCLEOTIDE SEQUENCE</scope>
    <source>
        <strain evidence="10">DSM 4395</strain>
    </source>
</reference>
<dbReference type="SMART" id="SM00388">
    <property type="entry name" value="HisKA"/>
    <property type="match status" value="2"/>
</dbReference>
<feature type="domain" description="Histidine kinase" evidence="7">
    <location>
        <begin position="240"/>
        <end position="459"/>
    </location>
</feature>
<dbReference type="Pfam" id="PF00989">
    <property type="entry name" value="PAS"/>
    <property type="match status" value="1"/>
</dbReference>
<dbReference type="SUPFAM" id="SSF55785">
    <property type="entry name" value="PYP-like sensor domain (PAS domain)"/>
    <property type="match status" value="1"/>
</dbReference>
<feature type="compositionally biased region" description="Basic and acidic residues" evidence="6">
    <location>
        <begin position="733"/>
        <end position="744"/>
    </location>
</feature>
<evidence type="ECO:0000256" key="5">
    <source>
        <dbReference type="SAM" id="Coils"/>
    </source>
</evidence>
<dbReference type="InterPro" id="IPR003594">
    <property type="entry name" value="HATPase_dom"/>
</dbReference>
<evidence type="ECO:0000259" key="8">
    <source>
        <dbReference type="PROSITE" id="PS50110"/>
    </source>
</evidence>
<evidence type="ECO:0000259" key="7">
    <source>
        <dbReference type="PROSITE" id="PS50109"/>
    </source>
</evidence>
<dbReference type="Proteomes" id="UP001296967">
    <property type="component" value="Unassembled WGS sequence"/>
</dbReference>
<dbReference type="InterPro" id="IPR036097">
    <property type="entry name" value="HisK_dim/P_sf"/>
</dbReference>
<dbReference type="Pfam" id="PF00072">
    <property type="entry name" value="Response_reg"/>
    <property type="match status" value="1"/>
</dbReference>
<evidence type="ECO:0000256" key="1">
    <source>
        <dbReference type="ARBA" id="ARBA00000085"/>
    </source>
</evidence>
<evidence type="ECO:0000256" key="2">
    <source>
        <dbReference type="ARBA" id="ARBA00012438"/>
    </source>
</evidence>
<dbReference type="InterPro" id="IPR000014">
    <property type="entry name" value="PAS"/>
</dbReference>
<proteinExistence type="predicted"/>
<dbReference type="InterPro" id="IPR001789">
    <property type="entry name" value="Sig_transdc_resp-reg_receiver"/>
</dbReference>
<dbReference type="InterPro" id="IPR011006">
    <property type="entry name" value="CheY-like_superfamily"/>
</dbReference>
<organism evidence="10 11">
    <name type="scientific">Halochromatium salexigens</name>
    <name type="common">Chromatium salexigens</name>
    <dbReference type="NCBI Taxonomy" id="49447"/>
    <lineage>
        <taxon>Bacteria</taxon>
        <taxon>Pseudomonadati</taxon>
        <taxon>Pseudomonadota</taxon>
        <taxon>Gammaproteobacteria</taxon>
        <taxon>Chromatiales</taxon>
        <taxon>Chromatiaceae</taxon>
        <taxon>Halochromatium</taxon>
    </lineage>
</organism>
<keyword evidence="5" id="KW-0175">Coiled coil</keyword>
<dbReference type="SUPFAM" id="SSF47384">
    <property type="entry name" value="Homodimeric domain of signal transducing histidine kinase"/>
    <property type="match status" value="1"/>
</dbReference>
<gene>
    <name evidence="10" type="ORF">CCR82_09220</name>
</gene>
<keyword evidence="11" id="KW-1185">Reference proteome</keyword>
<sequence>MTLPRTARSTPPPEHTSAPGTHAALRAENQELRARLEEAEEALRAIREGEVDAVIVSGSKGDRVFSLSETENLHRLMVETMNEAGLATSADGLLLYVNNRTAALLEYPRSQLLGRPIEDLVVAADVPRLRRFLDAAHAGAADDRIVFRSASGAEVPMHLWASWLPRPGEAMICLVGTDLTRLEADQAILNQLREHQQALKDSRAEALKLLAQALVAREQAAELAQELRESDRRKDAFLATLAHELRNPLAPIRNALEILRLCEASPTASGEARAMMGRHLDHLVRLVDDLMDISRITHGKIELLKERLELASVITSAVETVQSLLTQSGQHLRVELPPEPIWLEGDPTRLAQIFGNLLNNAIKYTAAGQVIRISARLRLPNEVEVWVEDTGVGIPAEILPHVFDMFAQGSEPLPQTQSGLGIGLTLVRKFVELHGGRVMAFSAGRDQGSRIQVWLPLAASACGAAEAPTRAPAAGDLIGRRILVVDDNQDAATSLAQALRLKGAEVRVAFAGGVVLNSLAEASAEVVLLDIDMPDLDGHEVARRIRANPVWDDIRLIAMTGLGTANVRWDSLAAGFDYHLIKPVSFEVLDALLVPTPNGAASDPPTGTQALAPVGDEPLPASPLPVLPSAGLARSVAPAGPQPEPSAPVAERTDSLVASLLHDLAQPLSSARCFAMAARTLTAQLHPEGRPQGCSRHQPLLEALAGVDAQIERASELLEHLRDALQPSQANAEEARGDAETRPD</sequence>
<accession>A0AAJ0UG47</accession>
<dbReference type="AlphaFoldDB" id="A0AAJ0UG47"/>
<dbReference type="Pfam" id="PF00512">
    <property type="entry name" value="HisKA"/>
    <property type="match status" value="1"/>
</dbReference>
<feature type="domain" description="PAS" evidence="9">
    <location>
        <begin position="70"/>
        <end position="140"/>
    </location>
</feature>
<comment type="catalytic activity">
    <reaction evidence="1">
        <text>ATP + protein L-histidine = ADP + protein N-phospho-L-histidine.</text>
        <dbReference type="EC" id="2.7.13.3"/>
    </reaction>
</comment>
<dbReference type="SMART" id="SM00091">
    <property type="entry name" value="PAS"/>
    <property type="match status" value="1"/>
</dbReference>